<evidence type="ECO:0000256" key="7">
    <source>
        <dbReference type="RuleBase" id="RU362048"/>
    </source>
</evidence>
<keyword evidence="3" id="KW-1003">Cell membrane</keyword>
<dbReference type="GO" id="GO:0005886">
    <property type="term" value="C:plasma membrane"/>
    <property type="evidence" value="ECO:0007669"/>
    <property type="project" value="UniProtKB-SubCell"/>
</dbReference>
<evidence type="ECO:0000256" key="5">
    <source>
        <dbReference type="ARBA" id="ARBA00022989"/>
    </source>
</evidence>
<dbReference type="EMBL" id="SMGR01000001">
    <property type="protein sequence ID" value="TCL08623.1"/>
    <property type="molecule type" value="Genomic_DNA"/>
</dbReference>
<reference evidence="8 9" key="1">
    <citation type="submission" date="2019-03" db="EMBL/GenBank/DDBJ databases">
        <title>Genomic Encyclopedia of Archaeal and Bacterial Type Strains, Phase II (KMG-II): from individual species to whole genera.</title>
        <authorList>
            <person name="Goeker M."/>
        </authorList>
    </citation>
    <scope>NUCLEOTIDE SEQUENCE [LARGE SCALE GENOMIC DNA]</scope>
    <source>
        <strain evidence="8 9">DSM 26433</strain>
    </source>
</reference>
<feature type="transmembrane region" description="Helical" evidence="7">
    <location>
        <begin position="66"/>
        <end position="90"/>
    </location>
</feature>
<comment type="subcellular location">
    <subcellularLocation>
        <location evidence="1 7">Cell membrane</location>
        <topology evidence="1 7">Multi-pass membrane protein</topology>
    </subcellularLocation>
</comment>
<dbReference type="RefSeq" id="WP_132858729.1">
    <property type="nucleotide sequence ID" value="NZ_SMGR01000001.1"/>
</dbReference>
<feature type="transmembrane region" description="Helical" evidence="7">
    <location>
        <begin position="6"/>
        <end position="29"/>
    </location>
</feature>
<accession>A0A4R1NPP4</accession>
<feature type="transmembrane region" description="Helical" evidence="7">
    <location>
        <begin position="123"/>
        <end position="142"/>
    </location>
</feature>
<evidence type="ECO:0000256" key="2">
    <source>
        <dbReference type="ARBA" id="ARBA00009784"/>
    </source>
</evidence>
<evidence type="ECO:0000313" key="9">
    <source>
        <dbReference type="Proteomes" id="UP000295673"/>
    </source>
</evidence>
<feature type="transmembrane region" description="Helical" evidence="7">
    <location>
        <begin position="41"/>
        <end position="60"/>
    </location>
</feature>
<dbReference type="PANTHER" id="PTHR33508:SF1">
    <property type="entry name" value="UPF0056 MEMBRANE PROTEIN YHCE"/>
    <property type="match status" value="1"/>
</dbReference>
<keyword evidence="5 7" id="KW-1133">Transmembrane helix</keyword>
<keyword evidence="6 7" id="KW-0472">Membrane</keyword>
<feature type="transmembrane region" description="Helical" evidence="7">
    <location>
        <begin position="183"/>
        <end position="201"/>
    </location>
</feature>
<evidence type="ECO:0000256" key="4">
    <source>
        <dbReference type="ARBA" id="ARBA00022692"/>
    </source>
</evidence>
<dbReference type="AlphaFoldDB" id="A0A4R1NPP4"/>
<organism evidence="8 9">
    <name type="scientific">Shimia isoporae</name>
    <dbReference type="NCBI Taxonomy" id="647720"/>
    <lineage>
        <taxon>Bacteria</taxon>
        <taxon>Pseudomonadati</taxon>
        <taxon>Pseudomonadota</taxon>
        <taxon>Alphaproteobacteria</taxon>
        <taxon>Rhodobacterales</taxon>
        <taxon>Roseobacteraceae</taxon>
    </lineage>
</organism>
<evidence type="ECO:0000256" key="3">
    <source>
        <dbReference type="ARBA" id="ARBA00022475"/>
    </source>
</evidence>
<dbReference type="Proteomes" id="UP000295673">
    <property type="component" value="Unassembled WGS sequence"/>
</dbReference>
<dbReference type="InterPro" id="IPR002771">
    <property type="entry name" value="Multi_antbiot-R_MarC"/>
</dbReference>
<feature type="transmembrane region" description="Helical" evidence="7">
    <location>
        <begin position="148"/>
        <end position="171"/>
    </location>
</feature>
<dbReference type="NCBIfam" id="TIGR00427">
    <property type="entry name" value="NAAT family transporter"/>
    <property type="match status" value="1"/>
</dbReference>
<gene>
    <name evidence="8" type="ORF">BXY66_0661</name>
</gene>
<evidence type="ECO:0000256" key="6">
    <source>
        <dbReference type="ARBA" id="ARBA00023136"/>
    </source>
</evidence>
<comment type="similarity">
    <text evidence="2 7">Belongs to the UPF0056 (MarC) family.</text>
</comment>
<dbReference type="Pfam" id="PF01914">
    <property type="entry name" value="MarC"/>
    <property type="match status" value="1"/>
</dbReference>
<keyword evidence="9" id="KW-1185">Reference proteome</keyword>
<evidence type="ECO:0000313" key="8">
    <source>
        <dbReference type="EMBL" id="TCL08623.1"/>
    </source>
</evidence>
<proteinExistence type="inferred from homology"/>
<dbReference type="OrthoDB" id="21094at2"/>
<comment type="caution">
    <text evidence="8">The sequence shown here is derived from an EMBL/GenBank/DDBJ whole genome shotgun (WGS) entry which is preliminary data.</text>
</comment>
<protein>
    <recommendedName>
        <fullName evidence="7">UPF0056 membrane protein</fullName>
    </recommendedName>
</protein>
<evidence type="ECO:0000256" key="1">
    <source>
        <dbReference type="ARBA" id="ARBA00004651"/>
    </source>
</evidence>
<dbReference type="PANTHER" id="PTHR33508">
    <property type="entry name" value="UPF0056 MEMBRANE PROTEIN YHCE"/>
    <property type="match status" value="1"/>
</dbReference>
<keyword evidence="4 7" id="KW-0812">Transmembrane</keyword>
<name>A0A4R1NPP4_9RHOB</name>
<sequence>MSDAFAITMFGALFAVMNPFINLPIFLGLTEDLEQSEQRKAAVQIITYTAIGCAIVAVGGSEILKFFGVSIDAFRVAGGMVLVSIGFNMLNGRNSTAHHRTEREKEVGAKVETDSIAFYPMTFPMLIGPGTITTLILAAQRVQKPEDWFIYAGCVGLVLGLMAVVFFFAGNIGRYLSVTARTIMTRLMGMILIAIAVGMVSEGAKVLLPGLA</sequence>